<proteinExistence type="predicted"/>
<dbReference type="AlphaFoldDB" id="A0A0C3A1J5"/>
<accession>A0A0C3A1J5</accession>
<evidence type="ECO:0000256" key="1">
    <source>
        <dbReference type="SAM" id="MobiDB-lite"/>
    </source>
</evidence>
<reference evidence="3" key="2">
    <citation type="submission" date="2015-01" db="EMBL/GenBank/DDBJ databases">
        <title>Evolutionary Origins and Diversification of the Mycorrhizal Mutualists.</title>
        <authorList>
            <consortium name="DOE Joint Genome Institute"/>
            <consortium name="Mycorrhizal Genomics Consortium"/>
            <person name="Kohler A."/>
            <person name="Kuo A."/>
            <person name="Nagy L.G."/>
            <person name="Floudas D."/>
            <person name="Copeland A."/>
            <person name="Barry K.W."/>
            <person name="Cichocki N."/>
            <person name="Veneault-Fourrey C."/>
            <person name="LaButti K."/>
            <person name="Lindquist E.A."/>
            <person name="Lipzen A."/>
            <person name="Lundell T."/>
            <person name="Morin E."/>
            <person name="Murat C."/>
            <person name="Riley R."/>
            <person name="Ohm R."/>
            <person name="Sun H."/>
            <person name="Tunlid A."/>
            <person name="Henrissat B."/>
            <person name="Grigoriev I.V."/>
            <person name="Hibbett D.S."/>
            <person name="Martin F."/>
        </authorList>
    </citation>
    <scope>NUCLEOTIDE SEQUENCE [LARGE SCALE GENOMIC DNA]</scope>
    <source>
        <strain evidence="3">Foug A</strain>
    </source>
</reference>
<sequence>MIHTDFCHLPWPFIQYRKLEWLVSISGIRAALPCPEHTNNKGGVFGRKDNFLRQDANFIVSFHANRHPLRTRRLPARTSKRCKLYPPQSQRNPHSETS</sequence>
<dbReference type="HOGENOM" id="CLU_2334894_0_0_1"/>
<name>A0A0C3A1J5_9AGAM</name>
<organism evidence="2 3">
    <name type="scientific">Scleroderma citrinum Foug A</name>
    <dbReference type="NCBI Taxonomy" id="1036808"/>
    <lineage>
        <taxon>Eukaryota</taxon>
        <taxon>Fungi</taxon>
        <taxon>Dikarya</taxon>
        <taxon>Basidiomycota</taxon>
        <taxon>Agaricomycotina</taxon>
        <taxon>Agaricomycetes</taxon>
        <taxon>Agaricomycetidae</taxon>
        <taxon>Boletales</taxon>
        <taxon>Sclerodermatineae</taxon>
        <taxon>Sclerodermataceae</taxon>
        <taxon>Scleroderma</taxon>
    </lineage>
</organism>
<gene>
    <name evidence="2" type="ORF">SCLCIDRAFT_1083426</name>
</gene>
<evidence type="ECO:0000313" key="3">
    <source>
        <dbReference type="Proteomes" id="UP000053989"/>
    </source>
</evidence>
<dbReference type="InParanoid" id="A0A0C3A1J5"/>
<keyword evidence="3" id="KW-1185">Reference proteome</keyword>
<evidence type="ECO:0000313" key="2">
    <source>
        <dbReference type="EMBL" id="KIM58537.1"/>
    </source>
</evidence>
<dbReference type="Proteomes" id="UP000053989">
    <property type="component" value="Unassembled WGS sequence"/>
</dbReference>
<reference evidence="2 3" key="1">
    <citation type="submission" date="2014-04" db="EMBL/GenBank/DDBJ databases">
        <authorList>
            <consortium name="DOE Joint Genome Institute"/>
            <person name="Kuo A."/>
            <person name="Kohler A."/>
            <person name="Nagy L.G."/>
            <person name="Floudas D."/>
            <person name="Copeland A."/>
            <person name="Barry K.W."/>
            <person name="Cichocki N."/>
            <person name="Veneault-Fourrey C."/>
            <person name="LaButti K."/>
            <person name="Lindquist E.A."/>
            <person name="Lipzen A."/>
            <person name="Lundell T."/>
            <person name="Morin E."/>
            <person name="Murat C."/>
            <person name="Sun H."/>
            <person name="Tunlid A."/>
            <person name="Henrissat B."/>
            <person name="Grigoriev I.V."/>
            <person name="Hibbett D.S."/>
            <person name="Martin F."/>
            <person name="Nordberg H.P."/>
            <person name="Cantor M.N."/>
            <person name="Hua S.X."/>
        </authorList>
    </citation>
    <scope>NUCLEOTIDE SEQUENCE [LARGE SCALE GENOMIC DNA]</scope>
    <source>
        <strain evidence="2 3">Foug A</strain>
    </source>
</reference>
<dbReference type="EMBL" id="KN822084">
    <property type="protein sequence ID" value="KIM58537.1"/>
    <property type="molecule type" value="Genomic_DNA"/>
</dbReference>
<feature type="region of interest" description="Disordered" evidence="1">
    <location>
        <begin position="77"/>
        <end position="98"/>
    </location>
</feature>
<protein>
    <submittedName>
        <fullName evidence="2">Uncharacterized protein</fullName>
    </submittedName>
</protein>